<organism evidence="3 4">
    <name type="scientific">Novosphingobium cyanobacteriorum</name>
    <dbReference type="NCBI Taxonomy" id="3024215"/>
    <lineage>
        <taxon>Bacteria</taxon>
        <taxon>Pseudomonadati</taxon>
        <taxon>Pseudomonadota</taxon>
        <taxon>Alphaproteobacteria</taxon>
        <taxon>Sphingomonadales</taxon>
        <taxon>Sphingomonadaceae</taxon>
        <taxon>Novosphingobium</taxon>
    </lineage>
</organism>
<protein>
    <submittedName>
        <fullName evidence="3">Alginate export family protein</fullName>
    </submittedName>
</protein>
<name>A0ABT6CFW4_9SPHN</name>
<gene>
    <name evidence="3" type="ORF">POM99_06365</name>
</gene>
<dbReference type="Pfam" id="PF13372">
    <property type="entry name" value="Alginate_exp"/>
    <property type="match status" value="1"/>
</dbReference>
<comment type="caution">
    <text evidence="3">The sequence shown here is derived from an EMBL/GenBank/DDBJ whole genome shotgun (WGS) entry which is preliminary data.</text>
</comment>
<keyword evidence="4" id="KW-1185">Reference proteome</keyword>
<proteinExistence type="predicted"/>
<dbReference type="InterPro" id="IPR053728">
    <property type="entry name" value="Alginate_Permeability_Chnl"/>
</dbReference>
<feature type="chain" id="PRO_5045564767" evidence="1">
    <location>
        <begin position="28"/>
        <end position="464"/>
    </location>
</feature>
<feature type="signal peptide" evidence="1">
    <location>
        <begin position="1"/>
        <end position="27"/>
    </location>
</feature>
<dbReference type="Gene3D" id="2.40.160.100">
    <property type="match status" value="1"/>
</dbReference>
<accession>A0ABT6CFW4</accession>
<dbReference type="RefSeq" id="WP_277276021.1">
    <property type="nucleotide sequence ID" value="NZ_JAROCY010000005.1"/>
</dbReference>
<dbReference type="Proteomes" id="UP001222770">
    <property type="component" value="Unassembled WGS sequence"/>
</dbReference>
<evidence type="ECO:0000313" key="4">
    <source>
        <dbReference type="Proteomes" id="UP001222770"/>
    </source>
</evidence>
<dbReference type="InterPro" id="IPR025388">
    <property type="entry name" value="Alginate_export_dom"/>
</dbReference>
<evidence type="ECO:0000313" key="3">
    <source>
        <dbReference type="EMBL" id="MDF8332815.1"/>
    </source>
</evidence>
<reference evidence="3 4" key="1">
    <citation type="submission" date="2023-03" db="EMBL/GenBank/DDBJ databases">
        <title>Novosphingobium cyanobacteriorum sp. nov., isolated from a eutrophic reservoir during the Microcystis bloom period.</title>
        <authorList>
            <person name="Kang M."/>
            <person name="Le V."/>
            <person name="Ko S.-R."/>
            <person name="Lee S.-A."/>
            <person name="Ahn C.-Y."/>
        </authorList>
    </citation>
    <scope>NUCLEOTIDE SEQUENCE [LARGE SCALE GENOMIC DNA]</scope>
    <source>
        <strain evidence="3 4">HBC54</strain>
    </source>
</reference>
<keyword evidence="1" id="KW-0732">Signal</keyword>
<evidence type="ECO:0000259" key="2">
    <source>
        <dbReference type="Pfam" id="PF13372"/>
    </source>
</evidence>
<dbReference type="EMBL" id="JAROCY010000005">
    <property type="protein sequence ID" value="MDF8332815.1"/>
    <property type="molecule type" value="Genomic_DNA"/>
</dbReference>
<evidence type="ECO:0000256" key="1">
    <source>
        <dbReference type="SAM" id="SignalP"/>
    </source>
</evidence>
<feature type="domain" description="Alginate export" evidence="2">
    <location>
        <begin position="45"/>
        <end position="446"/>
    </location>
</feature>
<sequence>MTNRAFLTALAAPCALASGLLASPAHAEAGPLARALGTGPDWTITASIRVRGEAIDGQFRPTGPRSDSAVSIRSTLAVEYDTGPVRIGGEVWDARMFGEAANSTAGTAEVNALEPVQAYVKVELGDWGKGAKGGRGLLTLGRQTMDIGSRRLVARNRFRNTTNAFTGANLEWTAAGGIHAQAFWVMPQARLPDDAPGIHDNRVVLDRESGTLQFYGADLTLPHVLGGTLEAYAFGLAERDAPGRLTRNRRIGTLGGRLFAKPAAGTWDHDVEVAWQFGKTRRSTSATDLADVTVSAWWTHAEAGYSMTGAWHPRFAVLFDAASGDGGKPGRYGRFDTLYGSRRADFGPTAFYGALQRSNIVSPGARVDLTFSKHTDLQATYRALWLEDRRDAFATTGVKDATGASGRFAGHQLDARLRHWLVPGLLQAEAGGVVLIKGGVLKSAPNAPATGDTTYGYIDLSLML</sequence>